<evidence type="ECO:0000313" key="7">
    <source>
        <dbReference type="Proteomes" id="UP000239239"/>
    </source>
</evidence>
<protein>
    <recommendedName>
        <fullName evidence="5">Release factor glutamine methyltransferase</fullName>
        <shortName evidence="5">RF MTase</shortName>
        <ecNumber evidence="5">2.1.1.297</ecNumber>
    </recommendedName>
    <alternativeName>
        <fullName evidence="5">N5-glutamine methyltransferase PrmC</fullName>
    </alternativeName>
    <alternativeName>
        <fullName evidence="5">Protein-(glutamine-N5) MTase PrmC</fullName>
    </alternativeName>
    <alternativeName>
        <fullName evidence="5">Protein-glutamine N-methyltransferase PrmC</fullName>
    </alternativeName>
</protein>
<dbReference type="GO" id="GO:0003676">
    <property type="term" value="F:nucleic acid binding"/>
    <property type="evidence" value="ECO:0007669"/>
    <property type="project" value="InterPro"/>
</dbReference>
<evidence type="ECO:0000256" key="5">
    <source>
        <dbReference type="HAMAP-Rule" id="MF_02126"/>
    </source>
</evidence>
<dbReference type="InterPro" id="IPR019874">
    <property type="entry name" value="RF_methyltr_PrmC"/>
</dbReference>
<dbReference type="Proteomes" id="UP000239239">
    <property type="component" value="Unassembled WGS sequence"/>
</dbReference>
<feature type="binding site" evidence="5">
    <location>
        <position position="171"/>
    </location>
    <ligand>
        <name>S-adenosyl-L-methionine</name>
        <dbReference type="ChEBI" id="CHEBI:59789"/>
    </ligand>
</feature>
<evidence type="ECO:0000256" key="3">
    <source>
        <dbReference type="ARBA" id="ARBA00022691"/>
    </source>
</evidence>
<dbReference type="PANTHER" id="PTHR18895:SF74">
    <property type="entry name" value="MTRF1L RELEASE FACTOR GLUTAMINE METHYLTRANSFERASE"/>
    <property type="match status" value="1"/>
</dbReference>
<feature type="binding site" evidence="5">
    <location>
        <begin position="186"/>
        <end position="189"/>
    </location>
    <ligand>
        <name>substrate</name>
    </ligand>
</feature>
<dbReference type="InterPro" id="IPR040758">
    <property type="entry name" value="PrmC_N"/>
</dbReference>
<reference evidence="6 7" key="1">
    <citation type="submission" date="2018-02" db="EMBL/GenBank/DDBJ databases">
        <title>Draft genome sequences of four Legionella pneumophila clinical strains isolated in Ontario.</title>
        <authorList>
            <person name="Fortuna A."/>
            <person name="Ramnarine R."/>
            <person name="Li A."/>
            <person name="Frantz C."/>
            <person name="Mallo G."/>
        </authorList>
    </citation>
    <scope>NUCLEOTIDE SEQUENCE [LARGE SCALE GENOMIC DNA]</scope>
    <source>
        <strain evidence="6 7">LG61</strain>
    </source>
</reference>
<dbReference type="EMBL" id="PQWY01000016">
    <property type="protein sequence ID" value="PPK29767.1"/>
    <property type="molecule type" value="Genomic_DNA"/>
</dbReference>
<dbReference type="InterPro" id="IPR002052">
    <property type="entry name" value="DNA_methylase_N6_adenine_CS"/>
</dbReference>
<dbReference type="GO" id="GO:0102559">
    <property type="term" value="F:peptide chain release factor N(5)-glutamine methyltransferase activity"/>
    <property type="evidence" value="ECO:0007669"/>
    <property type="project" value="UniProtKB-EC"/>
</dbReference>
<feature type="binding site" evidence="5">
    <location>
        <begin position="120"/>
        <end position="124"/>
    </location>
    <ligand>
        <name>S-adenosyl-L-methionine</name>
        <dbReference type="ChEBI" id="CHEBI:59789"/>
    </ligand>
</feature>
<keyword evidence="1 5" id="KW-0489">Methyltransferase</keyword>
<dbReference type="InterPro" id="IPR050320">
    <property type="entry name" value="N5-glutamine_MTase"/>
</dbReference>
<sequence>MIDIRSLLEQALQQFKVKNQETKLEAELLLCHVLNKNRTYLFAHPDALVSPEQIETYLQMIKQRAEGIPIAYITGQREFWSLSLKVTPNVLIPRHETERLVELALELIPDKENVSVLDLGTGSGAIALALAKERPLWHIDACDFSKGALELARYNAKTLGLNNINFCHSYWFNNLPLKQYHAIVSNPPYIAENDPHLKQGDVRFEPTSALVSSQDGLADLQYIIQHSYEYLLPDGLLLVEHGFEQKNEISAILNQLGYKNIHCWQDLQGHDRVSGGQRPSNRNNKPL</sequence>
<dbReference type="Pfam" id="PF17827">
    <property type="entry name" value="PrmC_N"/>
    <property type="match status" value="1"/>
</dbReference>
<proteinExistence type="inferred from homology"/>
<keyword evidence="2 5" id="KW-0808">Transferase</keyword>
<evidence type="ECO:0000313" key="6">
    <source>
        <dbReference type="EMBL" id="PPK29767.1"/>
    </source>
</evidence>
<gene>
    <name evidence="5 6" type="primary">prmC</name>
    <name evidence="6" type="ORF">C3928_11900</name>
</gene>
<dbReference type="InterPro" id="IPR029063">
    <property type="entry name" value="SAM-dependent_MTases_sf"/>
</dbReference>
<feature type="binding site" evidence="5">
    <location>
        <position position="186"/>
    </location>
    <ligand>
        <name>S-adenosyl-L-methionine</name>
        <dbReference type="ChEBI" id="CHEBI:59789"/>
    </ligand>
</feature>
<accession>A0A2S6EX44</accession>
<evidence type="ECO:0000256" key="1">
    <source>
        <dbReference type="ARBA" id="ARBA00022603"/>
    </source>
</evidence>
<dbReference type="NCBIfam" id="TIGR00536">
    <property type="entry name" value="hemK_fam"/>
    <property type="match status" value="1"/>
</dbReference>
<dbReference type="OrthoDB" id="9800643at2"/>
<dbReference type="SUPFAM" id="SSF53335">
    <property type="entry name" value="S-adenosyl-L-methionine-dependent methyltransferases"/>
    <property type="match status" value="1"/>
</dbReference>
<comment type="similarity">
    <text evidence="5">Belongs to the protein N5-glutamine methyltransferase family. PrmC subfamily.</text>
</comment>
<dbReference type="AlphaFoldDB" id="A0A2S6EX44"/>
<comment type="function">
    <text evidence="5">Methylates the class 1 translation termination release factors RF1/PrfA and RF2/PrfB on the glutamine residue of the universally conserved GGQ motif.</text>
</comment>
<dbReference type="Pfam" id="PF05175">
    <property type="entry name" value="MTS"/>
    <property type="match status" value="1"/>
</dbReference>
<dbReference type="HAMAP" id="MF_02126">
    <property type="entry name" value="RF_methyltr_PrmC"/>
    <property type="match status" value="1"/>
</dbReference>
<dbReference type="Gene3D" id="1.10.8.10">
    <property type="entry name" value="DNA helicase RuvA subunit, C-terminal domain"/>
    <property type="match status" value="1"/>
</dbReference>
<dbReference type="CDD" id="cd02440">
    <property type="entry name" value="AdoMet_MTases"/>
    <property type="match status" value="1"/>
</dbReference>
<organism evidence="6 7">
    <name type="scientific">Legionella pneumophila</name>
    <dbReference type="NCBI Taxonomy" id="446"/>
    <lineage>
        <taxon>Bacteria</taxon>
        <taxon>Pseudomonadati</taxon>
        <taxon>Pseudomonadota</taxon>
        <taxon>Gammaproteobacteria</taxon>
        <taxon>Legionellales</taxon>
        <taxon>Legionellaceae</taxon>
        <taxon>Legionella</taxon>
    </lineage>
</organism>
<dbReference type="PANTHER" id="PTHR18895">
    <property type="entry name" value="HEMK METHYLTRANSFERASE"/>
    <property type="match status" value="1"/>
</dbReference>
<comment type="caution">
    <text evidence="6">The sequence shown here is derived from an EMBL/GenBank/DDBJ whole genome shotgun (WGS) entry which is preliminary data.</text>
</comment>
<dbReference type="EC" id="2.1.1.297" evidence="5"/>
<dbReference type="PROSITE" id="PS00092">
    <property type="entry name" value="N6_MTASE"/>
    <property type="match status" value="1"/>
</dbReference>
<dbReference type="Gene3D" id="3.40.50.150">
    <property type="entry name" value="Vaccinia Virus protein VP39"/>
    <property type="match status" value="1"/>
</dbReference>
<dbReference type="RefSeq" id="WP_027227366.1">
    <property type="nucleotide sequence ID" value="NZ_CP017601.1"/>
</dbReference>
<feature type="binding site" evidence="5">
    <location>
        <position position="143"/>
    </location>
    <ligand>
        <name>S-adenosyl-L-methionine</name>
        <dbReference type="ChEBI" id="CHEBI:59789"/>
    </ligand>
</feature>
<evidence type="ECO:0000256" key="2">
    <source>
        <dbReference type="ARBA" id="ARBA00022679"/>
    </source>
</evidence>
<keyword evidence="3 5" id="KW-0949">S-adenosyl-L-methionine</keyword>
<dbReference type="NCBIfam" id="TIGR03534">
    <property type="entry name" value="RF_mod_PrmC"/>
    <property type="match status" value="1"/>
</dbReference>
<evidence type="ECO:0000256" key="4">
    <source>
        <dbReference type="ARBA" id="ARBA00048391"/>
    </source>
</evidence>
<dbReference type="GO" id="GO:0032259">
    <property type="term" value="P:methylation"/>
    <property type="evidence" value="ECO:0007669"/>
    <property type="project" value="UniProtKB-KW"/>
</dbReference>
<dbReference type="InterPro" id="IPR004556">
    <property type="entry name" value="HemK-like"/>
</dbReference>
<dbReference type="InterPro" id="IPR007848">
    <property type="entry name" value="Small_mtfrase_dom"/>
</dbReference>
<dbReference type="FunFam" id="3.40.50.150:FF:000053">
    <property type="entry name" value="Release factor glutamine methyltransferase"/>
    <property type="match status" value="1"/>
</dbReference>
<comment type="catalytic activity">
    <reaction evidence="4 5">
        <text>L-glutaminyl-[peptide chain release factor] + S-adenosyl-L-methionine = N(5)-methyl-L-glutaminyl-[peptide chain release factor] + S-adenosyl-L-homocysteine + H(+)</text>
        <dbReference type="Rhea" id="RHEA:42896"/>
        <dbReference type="Rhea" id="RHEA-COMP:10271"/>
        <dbReference type="Rhea" id="RHEA-COMP:10272"/>
        <dbReference type="ChEBI" id="CHEBI:15378"/>
        <dbReference type="ChEBI" id="CHEBI:30011"/>
        <dbReference type="ChEBI" id="CHEBI:57856"/>
        <dbReference type="ChEBI" id="CHEBI:59789"/>
        <dbReference type="ChEBI" id="CHEBI:61891"/>
        <dbReference type="EC" id="2.1.1.297"/>
    </reaction>
</comment>
<name>A0A2S6EX44_LEGPN</name>